<proteinExistence type="predicted"/>
<dbReference type="AlphaFoldDB" id="A0A7R8AM57"/>
<dbReference type="KEGG" id="apuu:APUU_30555A"/>
<protein>
    <recommendedName>
        <fullName evidence="3">rRNA adenine N(6)-methyltransferase</fullName>
    </recommendedName>
</protein>
<dbReference type="OrthoDB" id="16079at2759"/>
<dbReference type="InterPro" id="IPR029063">
    <property type="entry name" value="SAM-dependent_MTases_sf"/>
</dbReference>
<organism evidence="1 2">
    <name type="scientific">Aspergillus puulaauensis</name>
    <dbReference type="NCBI Taxonomy" id="1220207"/>
    <lineage>
        <taxon>Eukaryota</taxon>
        <taxon>Fungi</taxon>
        <taxon>Dikarya</taxon>
        <taxon>Ascomycota</taxon>
        <taxon>Pezizomycotina</taxon>
        <taxon>Eurotiomycetes</taxon>
        <taxon>Eurotiomycetidae</taxon>
        <taxon>Eurotiales</taxon>
        <taxon>Aspergillaceae</taxon>
        <taxon>Aspergillus</taxon>
    </lineage>
</organism>
<dbReference type="Gene3D" id="3.40.50.150">
    <property type="entry name" value="Vaccinia Virus protein VP39"/>
    <property type="match status" value="1"/>
</dbReference>
<dbReference type="SUPFAM" id="SSF53335">
    <property type="entry name" value="S-adenosyl-L-methionine-dependent methyltransferases"/>
    <property type="match status" value="1"/>
</dbReference>
<gene>
    <name evidence="1" type="ORF">APUU_30555A</name>
</gene>
<dbReference type="EMBL" id="AP024445">
    <property type="protein sequence ID" value="BCS22330.1"/>
    <property type="molecule type" value="Genomic_DNA"/>
</dbReference>
<sequence length="639" mass="72623">MSIIPRWAPVKQFPITKKLHGVLPRSKAGGNKPNIVSEGLCDDIVERLSPFLRRKAPVDILDLWPGPGLLSSKINDLLKPRRHVLIEPDLKLHKSFLEPLSERCPSYKLASTDLTAVRDWKTVLTEHFPEQGPPRKKSQVALPKNNTLLVLANPPGPRSTKDHFSGARWMSVFLEECMRQAGLHSYGSVRLLASLSSQDVSAVLPRHISARVRPSLLAEQVALHTFEVASLVDDTRGSWGFQKQWDVLVDGTARVEKRASNKRVIVPKGRAYPPIEQAPESPLPDRKQTPYAPRVKTQQNERYVEVFENFNNADPGHDDYEKLKKGYRRACTLLLQENSQTYQRANLVAKQNEIDDLNKSISRRAADPNTKLWALERTVTRIENLRQSMNEEMSKTHFDITRALPHLMDDRRAAFHTGDFDDALLLFDRRPFQPLIIHPDEIYPREVYRTFAYFEADPNPPAVVRLNRLDHIKRDVATRFFTAFTNSLQTNNLLTVPTLMELFFPNHTANSIIKAIPSLAQYASKRPKKDYESLPTTLISDFDKHPEDLQLQTTKRKSTTASAKSAQPNPISSYQENLDYDLSDVRCRILSIPTLWDLSIEYADTGSDASAVQLSRLLGGSMTSAQTREFLTDGTRKKW</sequence>
<keyword evidence="2" id="KW-1185">Reference proteome</keyword>
<reference evidence="1" key="2">
    <citation type="submission" date="2021-02" db="EMBL/GenBank/DDBJ databases">
        <title>Aspergillus puulaauensis MK2 genome sequence.</title>
        <authorList>
            <person name="Futagami T."/>
            <person name="Mori K."/>
            <person name="Kadooka C."/>
            <person name="Tanaka T."/>
        </authorList>
    </citation>
    <scope>NUCLEOTIDE SEQUENCE</scope>
    <source>
        <strain evidence="1">MK2</strain>
    </source>
</reference>
<reference evidence="1" key="1">
    <citation type="submission" date="2021-01" db="EMBL/GenBank/DDBJ databases">
        <authorList>
            <consortium name="Aspergillus puulaauensis MK2 genome sequencing consortium"/>
            <person name="Kazuki M."/>
            <person name="Futagami T."/>
        </authorList>
    </citation>
    <scope>NUCLEOTIDE SEQUENCE</scope>
    <source>
        <strain evidence="1">MK2</strain>
    </source>
</reference>
<evidence type="ECO:0008006" key="3">
    <source>
        <dbReference type="Google" id="ProtNLM"/>
    </source>
</evidence>
<evidence type="ECO:0000313" key="1">
    <source>
        <dbReference type="EMBL" id="BCS22330.1"/>
    </source>
</evidence>
<name>A0A7R8AM57_9EURO</name>
<accession>A0A7R8AM57</accession>
<evidence type="ECO:0000313" key="2">
    <source>
        <dbReference type="Proteomes" id="UP000654913"/>
    </source>
</evidence>
<dbReference type="RefSeq" id="XP_041554524.1">
    <property type="nucleotide sequence ID" value="XM_041701661.1"/>
</dbReference>
<dbReference type="GeneID" id="64972335"/>
<dbReference type="Proteomes" id="UP000654913">
    <property type="component" value="Chromosome 3"/>
</dbReference>